<reference evidence="1" key="2">
    <citation type="submission" date="2021-04" db="EMBL/GenBank/DDBJ databases">
        <authorList>
            <person name="Gilroy R."/>
        </authorList>
    </citation>
    <scope>NUCLEOTIDE SEQUENCE</scope>
    <source>
        <strain evidence="1">ChiBcec18-1249</strain>
    </source>
</reference>
<organism evidence="1 2">
    <name type="scientific">Candidatus Oscillibacter excrementigallinarum</name>
    <dbReference type="NCBI Taxonomy" id="2838716"/>
    <lineage>
        <taxon>Bacteria</taxon>
        <taxon>Bacillati</taxon>
        <taxon>Bacillota</taxon>
        <taxon>Clostridia</taxon>
        <taxon>Eubacteriales</taxon>
        <taxon>Oscillospiraceae</taxon>
        <taxon>Oscillibacter</taxon>
    </lineage>
</organism>
<name>A0A9D2LHF2_9FIRM</name>
<evidence type="ECO:0000313" key="1">
    <source>
        <dbReference type="EMBL" id="HJB12331.1"/>
    </source>
</evidence>
<accession>A0A9D2LHF2</accession>
<sequence>MGRWIEKHSRGLGCLVLLAVTLAVLLRPVPFREFAHSDRATEFYVTAFVGDLRRTLEARPDRAEIAPLLAELETNTVHFYGRQRNISWSGDQQVYNLWLNHAEGDQGVLDAAFSLRSDGLLYTPLYLGDLSLGYACYQLKGCDLAAALEQLNALLALPPA</sequence>
<gene>
    <name evidence="1" type="ORF">H9787_01305</name>
</gene>
<evidence type="ECO:0000313" key="2">
    <source>
        <dbReference type="Proteomes" id="UP000823824"/>
    </source>
</evidence>
<protein>
    <submittedName>
        <fullName evidence="1">Uncharacterized protein</fullName>
    </submittedName>
</protein>
<dbReference type="Proteomes" id="UP000823824">
    <property type="component" value="Unassembled WGS sequence"/>
</dbReference>
<reference evidence="1" key="1">
    <citation type="journal article" date="2021" name="PeerJ">
        <title>Extensive microbial diversity within the chicken gut microbiome revealed by metagenomics and culture.</title>
        <authorList>
            <person name="Gilroy R."/>
            <person name="Ravi A."/>
            <person name="Getino M."/>
            <person name="Pursley I."/>
            <person name="Horton D.L."/>
            <person name="Alikhan N.F."/>
            <person name="Baker D."/>
            <person name="Gharbi K."/>
            <person name="Hall N."/>
            <person name="Watson M."/>
            <person name="Adriaenssens E.M."/>
            <person name="Foster-Nyarko E."/>
            <person name="Jarju S."/>
            <person name="Secka A."/>
            <person name="Antonio M."/>
            <person name="Oren A."/>
            <person name="Chaudhuri R.R."/>
            <person name="La Ragione R."/>
            <person name="Hildebrand F."/>
            <person name="Pallen M.J."/>
        </authorList>
    </citation>
    <scope>NUCLEOTIDE SEQUENCE</scope>
    <source>
        <strain evidence="1">ChiBcec18-1249</strain>
    </source>
</reference>
<proteinExistence type="predicted"/>
<dbReference type="EMBL" id="DWZJ01000009">
    <property type="protein sequence ID" value="HJB12331.1"/>
    <property type="molecule type" value="Genomic_DNA"/>
</dbReference>
<dbReference type="AlphaFoldDB" id="A0A9D2LHF2"/>
<comment type="caution">
    <text evidence="1">The sequence shown here is derived from an EMBL/GenBank/DDBJ whole genome shotgun (WGS) entry which is preliminary data.</text>
</comment>